<sequence>MKSIPNSAQFFNPDHPLFKWIVIPVLLILIAILSPMLAMGNLLAYFFIGFFVVILGALVLLKWPGAGFPILIMASLIVPIRISTGTQTSINSAMIVSIGMIGLWVFDMLTRQKQIRLLPAAVIKPSIVLIIVAIIAFLFGQLPWYPGRSASLFSQLGGLSLFILLTLTLIVTIHRLTDLKWLQATVWVFIILGGIYNFAFLIPPFRPYVNRFFQRAVLDSLFWLWLLVLTFGQAYLNHGLSPKLRILLGFSAIAILYNLFIMKQSWTSGWFPALVAVFFVVLFTRPKLTIPLIGLGGLLFLISSQFTNDLIMGGDNEYSLVTRLEAWKILGEIIKANPIFGLGPSNYYFFTPFYRILGYSVSFNSHNNYIDIVAQIGLLGLAAYFWLIFEIFSSGWRARKLIENQNFEYAFVYSALGGVGGVLAAGMFGDWVIPFVYNVGMEGFRASVLGWVFMGALVFIELRKKQNFQANE</sequence>
<feature type="transmembrane region" description="Helical" evidence="5">
    <location>
        <begin position="90"/>
        <end position="109"/>
    </location>
</feature>
<proteinExistence type="predicted"/>
<feature type="transmembrane region" description="Helical" evidence="5">
    <location>
        <begin position="20"/>
        <end position="37"/>
    </location>
</feature>
<dbReference type="GO" id="GO:0016020">
    <property type="term" value="C:membrane"/>
    <property type="evidence" value="ECO:0007669"/>
    <property type="project" value="UniProtKB-SubCell"/>
</dbReference>
<dbReference type="AlphaFoldDB" id="A0A0P6XCQ6"/>
<protein>
    <recommendedName>
        <fullName evidence="6">O-antigen ligase-related domain-containing protein</fullName>
    </recommendedName>
</protein>
<comment type="subcellular location">
    <subcellularLocation>
        <location evidence="1">Membrane</location>
        <topology evidence="1">Multi-pass membrane protein</topology>
    </subcellularLocation>
</comment>
<dbReference type="RefSeq" id="WP_061916540.1">
    <property type="nucleotide sequence ID" value="NZ_DF967971.1"/>
</dbReference>
<accession>A0A0P6XCQ6</accession>
<evidence type="ECO:0000256" key="3">
    <source>
        <dbReference type="ARBA" id="ARBA00022989"/>
    </source>
</evidence>
<organism evidence="7 8">
    <name type="scientific">Bellilinea caldifistulae</name>
    <dbReference type="NCBI Taxonomy" id="360411"/>
    <lineage>
        <taxon>Bacteria</taxon>
        <taxon>Bacillati</taxon>
        <taxon>Chloroflexota</taxon>
        <taxon>Anaerolineae</taxon>
        <taxon>Anaerolineales</taxon>
        <taxon>Anaerolineaceae</taxon>
        <taxon>Bellilinea</taxon>
    </lineage>
</organism>
<evidence type="ECO:0000259" key="6">
    <source>
        <dbReference type="Pfam" id="PF04932"/>
    </source>
</evidence>
<feature type="transmembrane region" description="Helical" evidence="5">
    <location>
        <begin position="152"/>
        <end position="173"/>
    </location>
</feature>
<comment type="caution">
    <text evidence="7">The sequence shown here is derived from an EMBL/GenBank/DDBJ whole genome shotgun (WGS) entry which is preliminary data.</text>
</comment>
<keyword evidence="2 5" id="KW-0812">Transmembrane</keyword>
<reference evidence="7 8" key="1">
    <citation type="submission" date="2015-07" db="EMBL/GenBank/DDBJ databases">
        <title>Draft genome of Bellilinea caldifistulae DSM 17877.</title>
        <authorList>
            <person name="Hemp J."/>
            <person name="Ward L.M."/>
            <person name="Pace L.A."/>
            <person name="Fischer W.W."/>
        </authorList>
    </citation>
    <scope>NUCLEOTIDE SEQUENCE [LARGE SCALE GENOMIC DNA]</scope>
    <source>
        <strain evidence="7 8">GOMI-1</strain>
    </source>
</reference>
<evidence type="ECO:0000313" key="7">
    <source>
        <dbReference type="EMBL" id="KPL78020.1"/>
    </source>
</evidence>
<dbReference type="Pfam" id="PF04932">
    <property type="entry name" value="Wzy_C"/>
    <property type="match status" value="1"/>
</dbReference>
<keyword evidence="3 5" id="KW-1133">Transmembrane helix</keyword>
<dbReference type="InterPro" id="IPR051533">
    <property type="entry name" value="WaaL-like"/>
</dbReference>
<gene>
    <name evidence="7" type="ORF">AC812_02040</name>
</gene>
<feature type="domain" description="O-antigen ligase-related" evidence="6">
    <location>
        <begin position="247"/>
        <end position="385"/>
    </location>
</feature>
<feature type="transmembrane region" description="Helical" evidence="5">
    <location>
        <begin position="410"/>
        <end position="437"/>
    </location>
</feature>
<feature type="transmembrane region" description="Helical" evidence="5">
    <location>
        <begin position="369"/>
        <end position="389"/>
    </location>
</feature>
<feature type="transmembrane region" description="Helical" evidence="5">
    <location>
        <begin position="121"/>
        <end position="140"/>
    </location>
</feature>
<evidence type="ECO:0000256" key="5">
    <source>
        <dbReference type="SAM" id="Phobius"/>
    </source>
</evidence>
<feature type="transmembrane region" description="Helical" evidence="5">
    <location>
        <begin position="267"/>
        <end position="283"/>
    </location>
</feature>
<feature type="transmembrane region" description="Helical" evidence="5">
    <location>
        <begin position="212"/>
        <end position="232"/>
    </location>
</feature>
<dbReference type="PANTHER" id="PTHR37422:SF23">
    <property type="entry name" value="TEICHURONIC ACID BIOSYNTHESIS PROTEIN TUAE"/>
    <property type="match status" value="1"/>
</dbReference>
<dbReference type="InterPro" id="IPR007016">
    <property type="entry name" value="O-antigen_ligase-rel_domated"/>
</dbReference>
<feature type="transmembrane region" description="Helical" evidence="5">
    <location>
        <begin position="290"/>
        <end position="307"/>
    </location>
</feature>
<feature type="transmembrane region" description="Helical" evidence="5">
    <location>
        <begin position="244"/>
        <end position="261"/>
    </location>
</feature>
<dbReference type="Proteomes" id="UP000050514">
    <property type="component" value="Unassembled WGS sequence"/>
</dbReference>
<evidence type="ECO:0000256" key="4">
    <source>
        <dbReference type="ARBA" id="ARBA00023136"/>
    </source>
</evidence>
<evidence type="ECO:0000256" key="2">
    <source>
        <dbReference type="ARBA" id="ARBA00022692"/>
    </source>
</evidence>
<evidence type="ECO:0000313" key="8">
    <source>
        <dbReference type="Proteomes" id="UP000050514"/>
    </source>
</evidence>
<dbReference type="OrthoDB" id="154023at2"/>
<dbReference type="PANTHER" id="PTHR37422">
    <property type="entry name" value="TEICHURONIC ACID BIOSYNTHESIS PROTEIN TUAE"/>
    <property type="match status" value="1"/>
</dbReference>
<evidence type="ECO:0000256" key="1">
    <source>
        <dbReference type="ARBA" id="ARBA00004141"/>
    </source>
</evidence>
<dbReference type="STRING" id="360411.AC812_02040"/>
<feature type="transmembrane region" description="Helical" evidence="5">
    <location>
        <begin position="185"/>
        <end position="206"/>
    </location>
</feature>
<dbReference type="EMBL" id="LGHJ01000007">
    <property type="protein sequence ID" value="KPL78020.1"/>
    <property type="molecule type" value="Genomic_DNA"/>
</dbReference>
<feature type="transmembrane region" description="Helical" evidence="5">
    <location>
        <begin position="443"/>
        <end position="462"/>
    </location>
</feature>
<keyword evidence="4 5" id="KW-0472">Membrane</keyword>
<feature type="transmembrane region" description="Helical" evidence="5">
    <location>
        <begin position="43"/>
        <end position="61"/>
    </location>
</feature>
<name>A0A0P6XCQ6_9CHLR</name>
<keyword evidence="8" id="KW-1185">Reference proteome</keyword>